<evidence type="ECO:0000313" key="4">
    <source>
        <dbReference type="EMBL" id="QEL17934.1"/>
    </source>
</evidence>
<feature type="domain" description="Peptidase S9 prolyl oligopeptidase catalytic" evidence="2">
    <location>
        <begin position="546"/>
        <end position="741"/>
    </location>
</feature>
<sequence length="747" mass="82912">MRFALSIALVYATASVSAQTPDPTRLTLDRIFTGEEFRGDHLAVLKWLDHGAYTTLSPSPTHKGANDLVRFDAAGKRDVLVPAERLIPPTAKEPLAVQGYELSKDLDLVLIYTNAVKVWRQNTRGDYWTFRRSTGALAKLGGDAKPSTLMFAKLSPDATRVGYVCENNLYVEPAAGGPATRLTADGRTEVINGTFDWAYEEEFDCRDGWRWSPDGKSIAYWQLDTKGVPTFTLVDNTAAKYPVVKTFAYPKTGERNSACRVGVVAANGGETRWISVPGETRTDFYLPRMEWAGNSGELVLRRVNRLQNAVDVMIAEAATGQVRTVLTERDGAWVDVPDEPLEWVDAGKAFTWISERDGWRHLYRAAHDGSGLARVTRGEFDVIRVVQIDEKANRVYFIASPENPTQRYLFSTALDGSGPAERVTPANLPGSHDYSFSPDGATAVHTYSAFGTPPQVELVSMPDHKVIRPLAANEKVREAVGKLSQTPVEFFRVDVGNGVKLDGWLMKPPSFDPTKKYPLVFHVYGEPAGQTVVDRWGGNNYLWHLLLTQMGYVVASVDNRGTPSPRGREWRKSVYRKIGTLASEEQAAAARQLLKDRPYLDATRVGVWGWSGGGSMTLNLMFRSPDLYRTGLSVAPVPDMRLYDTIYQERYMGLPQDNAEDYKTGSPLTHAADLKGNLLVVHGTGDDNCHYQGVEKLADKLIELNKPFSLMAYPNRSHAINEGKNTSRHLYGLLTRYLNDNLPAGPR</sequence>
<dbReference type="InterPro" id="IPR002469">
    <property type="entry name" value="Peptidase_S9B_N"/>
</dbReference>
<name>A0A5C1AL73_9BACT</name>
<dbReference type="Pfam" id="PF00930">
    <property type="entry name" value="DPPIV_N"/>
    <property type="match status" value="1"/>
</dbReference>
<dbReference type="GO" id="GO:0008239">
    <property type="term" value="F:dipeptidyl-peptidase activity"/>
    <property type="evidence" value="ECO:0007669"/>
    <property type="project" value="TreeGrafter"/>
</dbReference>
<keyword evidence="1" id="KW-0732">Signal</keyword>
<dbReference type="Gene3D" id="2.140.10.30">
    <property type="entry name" value="Dipeptidylpeptidase IV, N-terminal domain"/>
    <property type="match status" value="1"/>
</dbReference>
<dbReference type="KEGG" id="lrs:PX52LOC_04947"/>
<dbReference type="InterPro" id="IPR029058">
    <property type="entry name" value="AB_hydrolase_fold"/>
</dbReference>
<dbReference type="GO" id="GO:0006508">
    <property type="term" value="P:proteolysis"/>
    <property type="evidence" value="ECO:0007669"/>
    <property type="project" value="InterPro"/>
</dbReference>
<organism evidence="4 5">
    <name type="scientific">Limnoglobus roseus</name>
    <dbReference type="NCBI Taxonomy" id="2598579"/>
    <lineage>
        <taxon>Bacteria</taxon>
        <taxon>Pseudomonadati</taxon>
        <taxon>Planctomycetota</taxon>
        <taxon>Planctomycetia</taxon>
        <taxon>Gemmatales</taxon>
        <taxon>Gemmataceae</taxon>
        <taxon>Limnoglobus</taxon>
    </lineage>
</organism>
<dbReference type="EMBL" id="CP042425">
    <property type="protein sequence ID" value="QEL17934.1"/>
    <property type="molecule type" value="Genomic_DNA"/>
</dbReference>
<feature type="signal peptide" evidence="1">
    <location>
        <begin position="1"/>
        <end position="18"/>
    </location>
</feature>
<dbReference type="Pfam" id="PF00326">
    <property type="entry name" value="Peptidase_S9"/>
    <property type="match status" value="1"/>
</dbReference>
<dbReference type="RefSeq" id="WP_149112483.1">
    <property type="nucleotide sequence ID" value="NZ_CP042425.1"/>
</dbReference>
<accession>A0A5C1AL73</accession>
<dbReference type="SUPFAM" id="SSF82171">
    <property type="entry name" value="DPP6 N-terminal domain-like"/>
    <property type="match status" value="1"/>
</dbReference>
<dbReference type="Proteomes" id="UP000324974">
    <property type="component" value="Chromosome"/>
</dbReference>
<proteinExistence type="predicted"/>
<dbReference type="InterPro" id="IPR001375">
    <property type="entry name" value="Peptidase_S9_cat"/>
</dbReference>
<evidence type="ECO:0000256" key="1">
    <source>
        <dbReference type="SAM" id="SignalP"/>
    </source>
</evidence>
<dbReference type="AlphaFoldDB" id="A0A5C1AL73"/>
<keyword evidence="5" id="KW-1185">Reference proteome</keyword>
<dbReference type="Gene3D" id="3.40.50.1820">
    <property type="entry name" value="alpha/beta hydrolase"/>
    <property type="match status" value="1"/>
</dbReference>
<reference evidence="5" key="1">
    <citation type="submission" date="2019-08" db="EMBL/GenBank/DDBJ databases">
        <title>Limnoglobus roseus gen. nov., sp. nov., a novel freshwater planctomycete with a giant genome from the family Gemmataceae.</title>
        <authorList>
            <person name="Kulichevskaya I.S."/>
            <person name="Naumoff D.G."/>
            <person name="Miroshnikov K."/>
            <person name="Ivanova A."/>
            <person name="Philippov D.A."/>
            <person name="Hakobyan A."/>
            <person name="Rijpstra I.C."/>
            <person name="Sinninghe Damste J.S."/>
            <person name="Liesack W."/>
            <person name="Dedysh S.N."/>
        </authorList>
    </citation>
    <scope>NUCLEOTIDE SEQUENCE [LARGE SCALE GENOMIC DNA]</scope>
    <source>
        <strain evidence="5">PX52</strain>
    </source>
</reference>
<protein>
    <submittedName>
        <fullName evidence="4">S9 family peptidase</fullName>
    </submittedName>
</protein>
<dbReference type="PANTHER" id="PTHR11731">
    <property type="entry name" value="PROTEASE FAMILY S9B,C DIPEPTIDYL-PEPTIDASE IV-RELATED"/>
    <property type="match status" value="1"/>
</dbReference>
<gene>
    <name evidence="4" type="ORF">PX52LOC_04947</name>
</gene>
<evidence type="ECO:0000259" key="2">
    <source>
        <dbReference type="Pfam" id="PF00326"/>
    </source>
</evidence>
<evidence type="ECO:0000313" key="5">
    <source>
        <dbReference type="Proteomes" id="UP000324974"/>
    </source>
</evidence>
<feature type="domain" description="Dipeptidylpeptidase IV N-terminal" evidence="3">
    <location>
        <begin position="103"/>
        <end position="454"/>
    </location>
</feature>
<dbReference type="GO" id="GO:0008236">
    <property type="term" value="F:serine-type peptidase activity"/>
    <property type="evidence" value="ECO:0007669"/>
    <property type="project" value="InterPro"/>
</dbReference>
<dbReference type="OrthoDB" id="108903at2"/>
<dbReference type="InterPro" id="IPR050278">
    <property type="entry name" value="Serine_Prot_S9B/DPPIV"/>
</dbReference>
<evidence type="ECO:0000259" key="3">
    <source>
        <dbReference type="Pfam" id="PF00930"/>
    </source>
</evidence>
<dbReference type="SUPFAM" id="SSF53474">
    <property type="entry name" value="alpha/beta-Hydrolases"/>
    <property type="match status" value="1"/>
</dbReference>
<feature type="chain" id="PRO_5023143887" evidence="1">
    <location>
        <begin position="19"/>
        <end position="747"/>
    </location>
</feature>
<dbReference type="PANTHER" id="PTHR11731:SF193">
    <property type="entry name" value="DIPEPTIDYL PEPTIDASE 9"/>
    <property type="match status" value="1"/>
</dbReference>